<feature type="compositionally biased region" description="Basic and acidic residues" evidence="1">
    <location>
        <begin position="122"/>
        <end position="132"/>
    </location>
</feature>
<dbReference type="EMBL" id="QJVC01000006">
    <property type="protein sequence ID" value="PYI38644.1"/>
    <property type="molecule type" value="Genomic_DNA"/>
</dbReference>
<name>A0A2V5IWM6_9MICC</name>
<evidence type="ECO:0000256" key="1">
    <source>
        <dbReference type="SAM" id="MobiDB-lite"/>
    </source>
</evidence>
<feature type="region of interest" description="Disordered" evidence="1">
    <location>
        <begin position="65"/>
        <end position="132"/>
    </location>
</feature>
<protein>
    <recommendedName>
        <fullName evidence="4">YtxH domain-containing protein</fullName>
    </recommendedName>
</protein>
<feature type="compositionally biased region" description="Polar residues" evidence="1">
    <location>
        <begin position="68"/>
        <end position="91"/>
    </location>
</feature>
<evidence type="ECO:0008006" key="4">
    <source>
        <dbReference type="Google" id="ProtNLM"/>
    </source>
</evidence>
<organism evidence="2 3">
    <name type="scientific">Arthrobacter psychrolactophilus</name>
    <dbReference type="NCBI Taxonomy" id="92442"/>
    <lineage>
        <taxon>Bacteria</taxon>
        <taxon>Bacillati</taxon>
        <taxon>Actinomycetota</taxon>
        <taxon>Actinomycetes</taxon>
        <taxon>Micrococcales</taxon>
        <taxon>Micrococcaceae</taxon>
        <taxon>Arthrobacter</taxon>
    </lineage>
</organism>
<comment type="caution">
    <text evidence="2">The sequence shown here is derived from an EMBL/GenBank/DDBJ whole genome shotgun (WGS) entry which is preliminary data.</text>
</comment>
<gene>
    <name evidence="2" type="ORF">CVS30_08755</name>
</gene>
<evidence type="ECO:0000313" key="3">
    <source>
        <dbReference type="Proteomes" id="UP000247980"/>
    </source>
</evidence>
<dbReference type="AlphaFoldDB" id="A0A2V5IWM6"/>
<reference evidence="2 3" key="1">
    <citation type="submission" date="2018-05" db="EMBL/GenBank/DDBJ databases">
        <title>Genetic diversity of glacier-inhabiting Cryobacterium bacteria in China and description of Cryobacterium mengkeensis sp. nov. and Arthrobacter glacialis sp. nov.</title>
        <authorList>
            <person name="Liu Q."/>
            <person name="Xin Y.-H."/>
        </authorList>
    </citation>
    <scope>NUCLEOTIDE SEQUENCE [LARGE SCALE GENOMIC DNA]</scope>
    <source>
        <strain evidence="2 3">B7</strain>
    </source>
</reference>
<feature type="compositionally biased region" description="Polar residues" evidence="1">
    <location>
        <begin position="109"/>
        <end position="121"/>
    </location>
</feature>
<proteinExistence type="predicted"/>
<dbReference type="Proteomes" id="UP000247980">
    <property type="component" value="Unassembled WGS sequence"/>
</dbReference>
<keyword evidence="3" id="KW-1185">Reference proteome</keyword>
<sequence length="132" mass="14153">MKAKLTFVAGLAAGYVLGTRAGRTSYERIKTAAKALWTSDAVQSNIATVQETVREQAADFAHKLIPPYTNNHAPDHSSQTELMTDPGSNAANPLDIVPEVSDEFPDSALSGSETGKVNSSWHRPEKETKSPA</sequence>
<evidence type="ECO:0000313" key="2">
    <source>
        <dbReference type="EMBL" id="PYI38644.1"/>
    </source>
</evidence>
<accession>A0A2V5IWM6</accession>